<evidence type="ECO:0000256" key="2">
    <source>
        <dbReference type="ARBA" id="ARBA00022692"/>
    </source>
</evidence>
<dbReference type="Pfam" id="PF10502">
    <property type="entry name" value="Peptidase_S26"/>
    <property type="match status" value="1"/>
</dbReference>
<evidence type="ECO:0000313" key="9">
    <source>
        <dbReference type="Proteomes" id="UP000030008"/>
    </source>
</evidence>
<dbReference type="PRINTS" id="PR00728">
    <property type="entry name" value="SIGNALPTASE"/>
</dbReference>
<sequence>MINILNRTAYVLLGILLLMIAPFLIPKVIGFIPYAVLTDSMEPAYSVGSLIYVNESAPETIQVGDVITFRLDVKSGQLATHRVVANNTKDKEFITKGDHNDYQDAAGVAYERLIGRVAGSVPVLGYLYSFLVSSTGIALETFMVAMIIILWLLVYTSTRKNHCKQKK</sequence>
<gene>
    <name evidence="8" type="ORF">CIAN88_02580</name>
</gene>
<evidence type="ECO:0000259" key="7">
    <source>
        <dbReference type="Pfam" id="PF10502"/>
    </source>
</evidence>
<feature type="transmembrane region" description="Helical" evidence="6">
    <location>
        <begin position="12"/>
        <end position="36"/>
    </location>
</feature>
<name>A0A099IAD2_CLOIN</name>
<dbReference type="EC" id="3.4.21.89" evidence="5"/>
<evidence type="ECO:0000313" key="8">
    <source>
        <dbReference type="EMBL" id="KGJ54531.1"/>
    </source>
</evidence>
<comment type="subcellular location">
    <subcellularLocation>
        <location evidence="1">Membrane</location>
    </subcellularLocation>
</comment>
<dbReference type="GO" id="GO:0016020">
    <property type="term" value="C:membrane"/>
    <property type="evidence" value="ECO:0007669"/>
    <property type="project" value="UniProtKB-SubCell"/>
</dbReference>
<evidence type="ECO:0000256" key="6">
    <source>
        <dbReference type="SAM" id="Phobius"/>
    </source>
</evidence>
<dbReference type="EMBL" id="JQIF01000014">
    <property type="protein sequence ID" value="KGJ54531.1"/>
    <property type="molecule type" value="Genomic_DNA"/>
</dbReference>
<evidence type="ECO:0000256" key="5">
    <source>
        <dbReference type="NCBIfam" id="TIGR02228"/>
    </source>
</evidence>
<dbReference type="NCBIfam" id="TIGR02228">
    <property type="entry name" value="sigpep_I_arch"/>
    <property type="match status" value="1"/>
</dbReference>
<dbReference type="GO" id="GO:0006465">
    <property type="term" value="P:signal peptide processing"/>
    <property type="evidence" value="ECO:0007669"/>
    <property type="project" value="UniProtKB-UniRule"/>
</dbReference>
<reference evidence="8 9" key="1">
    <citation type="submission" date="2014-08" db="EMBL/GenBank/DDBJ databases">
        <title>Clostridium innocuum, an unnegligible vancomycin-resistant pathogen causing extra-intestinal infections.</title>
        <authorList>
            <person name="Feng Y."/>
            <person name="Chiu C.-H."/>
        </authorList>
    </citation>
    <scope>NUCLEOTIDE SEQUENCE [LARGE SCALE GENOMIC DNA]</scope>
    <source>
        <strain evidence="8 9">AN88</strain>
    </source>
</reference>
<dbReference type="AlphaFoldDB" id="A0A099IAD2"/>
<keyword evidence="2 6" id="KW-0812">Transmembrane</keyword>
<feature type="transmembrane region" description="Helical" evidence="6">
    <location>
        <begin position="126"/>
        <end position="154"/>
    </location>
</feature>
<evidence type="ECO:0000256" key="1">
    <source>
        <dbReference type="ARBA" id="ARBA00004370"/>
    </source>
</evidence>
<dbReference type="RefSeq" id="WP_044903934.1">
    <property type="nucleotide sequence ID" value="NZ_JQIF01000014.1"/>
</dbReference>
<dbReference type="InterPro" id="IPR001733">
    <property type="entry name" value="Peptidase_S26B"/>
</dbReference>
<evidence type="ECO:0000256" key="4">
    <source>
        <dbReference type="ARBA" id="ARBA00023136"/>
    </source>
</evidence>
<dbReference type="CDD" id="cd06530">
    <property type="entry name" value="S26_SPase_I"/>
    <property type="match status" value="1"/>
</dbReference>
<dbReference type="InterPro" id="IPR036286">
    <property type="entry name" value="LexA/Signal_pep-like_sf"/>
</dbReference>
<dbReference type="GO" id="GO:0004252">
    <property type="term" value="F:serine-type endopeptidase activity"/>
    <property type="evidence" value="ECO:0007669"/>
    <property type="project" value="UniProtKB-UniRule"/>
</dbReference>
<dbReference type="PANTHER" id="PTHR10806:SF6">
    <property type="entry name" value="SIGNAL PEPTIDASE COMPLEX CATALYTIC SUBUNIT SEC11"/>
    <property type="match status" value="1"/>
</dbReference>
<comment type="caution">
    <text evidence="8">The sequence shown here is derived from an EMBL/GenBank/DDBJ whole genome shotgun (WGS) entry which is preliminary data.</text>
</comment>
<evidence type="ECO:0000256" key="3">
    <source>
        <dbReference type="ARBA" id="ARBA00022989"/>
    </source>
</evidence>
<feature type="domain" description="Peptidase S26" evidence="7">
    <location>
        <begin position="11"/>
        <end position="85"/>
    </location>
</feature>
<protein>
    <recommendedName>
        <fullName evidence="5">Signal peptidase I</fullName>
        <ecNumber evidence="5">3.4.21.89</ecNumber>
    </recommendedName>
</protein>
<dbReference type="PANTHER" id="PTHR10806">
    <property type="entry name" value="SIGNAL PEPTIDASE COMPLEX CATALYTIC SUBUNIT SEC11"/>
    <property type="match status" value="1"/>
</dbReference>
<dbReference type="SUPFAM" id="SSF51306">
    <property type="entry name" value="LexA/Signal peptidase"/>
    <property type="match status" value="1"/>
</dbReference>
<organism evidence="8 9">
    <name type="scientific">Clostridium innocuum</name>
    <dbReference type="NCBI Taxonomy" id="1522"/>
    <lineage>
        <taxon>Bacteria</taxon>
        <taxon>Bacillati</taxon>
        <taxon>Bacillota</taxon>
        <taxon>Clostridia</taxon>
        <taxon>Eubacteriales</taxon>
        <taxon>Clostridiaceae</taxon>
        <taxon>Clostridium</taxon>
    </lineage>
</organism>
<keyword evidence="3 6" id="KW-1133">Transmembrane helix</keyword>
<proteinExistence type="predicted"/>
<accession>A0A099IAD2</accession>
<dbReference type="GO" id="GO:0009003">
    <property type="term" value="F:signal peptidase activity"/>
    <property type="evidence" value="ECO:0007669"/>
    <property type="project" value="UniProtKB-EC"/>
</dbReference>
<dbReference type="InterPro" id="IPR019533">
    <property type="entry name" value="Peptidase_S26"/>
</dbReference>
<dbReference type="Gene3D" id="2.10.109.10">
    <property type="entry name" value="Umud Fragment, subunit A"/>
    <property type="match status" value="1"/>
</dbReference>
<dbReference type="Proteomes" id="UP000030008">
    <property type="component" value="Unassembled WGS sequence"/>
</dbReference>
<keyword evidence="4 6" id="KW-0472">Membrane</keyword>